<name>A0A5J9T6P8_9POAL</name>
<gene>
    <name evidence="1" type="ORF">EJB05_46943</name>
</gene>
<protein>
    <submittedName>
        <fullName evidence="1">Uncharacterized protein</fullName>
    </submittedName>
</protein>
<dbReference type="SUPFAM" id="SSF56371">
    <property type="entry name" value="Ribosome inactivating proteins (RIP)"/>
    <property type="match status" value="1"/>
</dbReference>
<dbReference type="EMBL" id="RWGY01000045">
    <property type="protein sequence ID" value="TVU06907.1"/>
    <property type="molecule type" value="Genomic_DNA"/>
</dbReference>
<evidence type="ECO:0000313" key="1">
    <source>
        <dbReference type="EMBL" id="TVU06907.1"/>
    </source>
</evidence>
<dbReference type="PANTHER" id="PTHR33453:SF3">
    <property type="entry name" value="RRNA N-GLYCOSYLASE"/>
    <property type="match status" value="1"/>
</dbReference>
<comment type="caution">
    <text evidence="1">The sequence shown here is derived from an EMBL/GenBank/DDBJ whole genome shotgun (WGS) entry which is preliminary data.</text>
</comment>
<proteinExistence type="predicted"/>
<dbReference type="InterPro" id="IPR036041">
    <property type="entry name" value="Ribosome-inact_prot_sf"/>
</dbReference>
<dbReference type="AlphaFoldDB" id="A0A5J9T6P8"/>
<reference evidence="1 2" key="1">
    <citation type="journal article" date="2019" name="Sci. Rep.">
        <title>A high-quality genome of Eragrostis curvula grass provides insights into Poaceae evolution and supports new strategies to enhance forage quality.</title>
        <authorList>
            <person name="Carballo J."/>
            <person name="Santos B.A.C.M."/>
            <person name="Zappacosta D."/>
            <person name="Garbus I."/>
            <person name="Selva J.P."/>
            <person name="Gallo C.A."/>
            <person name="Diaz A."/>
            <person name="Albertini E."/>
            <person name="Caccamo M."/>
            <person name="Echenique V."/>
        </authorList>
    </citation>
    <scope>NUCLEOTIDE SEQUENCE [LARGE SCALE GENOMIC DNA]</scope>
    <source>
        <strain evidence="2">cv. Victoria</strain>
        <tissue evidence="1">Leaf</tissue>
    </source>
</reference>
<dbReference type="Proteomes" id="UP000324897">
    <property type="component" value="Unassembled WGS sequence"/>
</dbReference>
<dbReference type="GO" id="GO:0030598">
    <property type="term" value="F:rRNA N-glycosylase activity"/>
    <property type="evidence" value="ECO:0007669"/>
    <property type="project" value="InterPro"/>
</dbReference>
<feature type="non-terminal residue" evidence="1">
    <location>
        <position position="1"/>
    </location>
</feature>
<dbReference type="PANTHER" id="PTHR33453">
    <property type="match status" value="1"/>
</dbReference>
<dbReference type="Pfam" id="PF00161">
    <property type="entry name" value="RIP"/>
    <property type="match status" value="1"/>
</dbReference>
<dbReference type="InterPro" id="IPR001574">
    <property type="entry name" value="Ribosome_inactivat_prot"/>
</dbReference>
<dbReference type="Gramene" id="TVU06907">
    <property type="protein sequence ID" value="TVU06907"/>
    <property type="gene ID" value="EJB05_46943"/>
</dbReference>
<dbReference type="GO" id="GO:0017148">
    <property type="term" value="P:negative regulation of translation"/>
    <property type="evidence" value="ECO:0007669"/>
    <property type="project" value="InterPro"/>
</dbReference>
<organism evidence="1 2">
    <name type="scientific">Eragrostis curvula</name>
    <name type="common">weeping love grass</name>
    <dbReference type="NCBI Taxonomy" id="38414"/>
    <lineage>
        <taxon>Eukaryota</taxon>
        <taxon>Viridiplantae</taxon>
        <taxon>Streptophyta</taxon>
        <taxon>Embryophyta</taxon>
        <taxon>Tracheophyta</taxon>
        <taxon>Spermatophyta</taxon>
        <taxon>Magnoliopsida</taxon>
        <taxon>Liliopsida</taxon>
        <taxon>Poales</taxon>
        <taxon>Poaceae</taxon>
        <taxon>PACMAD clade</taxon>
        <taxon>Chloridoideae</taxon>
        <taxon>Eragrostideae</taxon>
        <taxon>Eragrostidinae</taxon>
        <taxon>Eragrostis</taxon>
    </lineage>
</organism>
<keyword evidence="2" id="KW-1185">Reference proteome</keyword>
<sequence>MARPRTGRNTPRLADHPFTMKKGFSIALCILMLALAVGSLFALVQEHHPPLAEAEDNELRVIILKGNDKDEAKLALTTYDLSIAGFANGSDHWYTFPGHEHQIPSVLSAACDTAAAGDEDQEVLKRALATLTVVTSEAQRLKPIRETVDMGWQSGDARVAVEHLPYVEHWDTICHEILRAHKNGGVWDGPFVELLKETANIHSLEEALAVVSAIANRNMQQVFMAHARRA</sequence>
<evidence type="ECO:0000313" key="2">
    <source>
        <dbReference type="Proteomes" id="UP000324897"/>
    </source>
</evidence>
<dbReference type="OrthoDB" id="666942at2759"/>
<accession>A0A5J9T6P8</accession>